<feature type="signal peptide" evidence="1">
    <location>
        <begin position="1"/>
        <end position="23"/>
    </location>
</feature>
<accession>A0A931CTW5</accession>
<evidence type="ECO:0000313" key="3">
    <source>
        <dbReference type="EMBL" id="MBG0741334.1"/>
    </source>
</evidence>
<evidence type="ECO:0000256" key="1">
    <source>
        <dbReference type="SAM" id="SignalP"/>
    </source>
</evidence>
<keyword evidence="3" id="KW-0282">Flagellum</keyword>
<dbReference type="Gene3D" id="3.90.1210.10">
    <property type="entry name" value="Antifreeze-like/N-acetylneuraminic acid synthase C-terminal domain"/>
    <property type="match status" value="1"/>
</dbReference>
<name>A0A931CTW5_9MICC</name>
<keyword evidence="3" id="KW-0966">Cell projection</keyword>
<reference evidence="3 4" key="1">
    <citation type="submission" date="2020-11" db="EMBL/GenBank/DDBJ databases">
        <title>Arthrobacter antarcticus sp. nov., isolated from Antarctic Soil.</title>
        <authorList>
            <person name="Li J."/>
        </authorList>
    </citation>
    <scope>NUCLEOTIDE SEQUENCE [LARGE SCALE GENOMIC DNA]</scope>
    <source>
        <strain evidence="3 4">Z1-20</strain>
    </source>
</reference>
<organism evidence="3 4">
    <name type="scientific">Arthrobacter terrae</name>
    <dbReference type="NCBI Taxonomy" id="2935737"/>
    <lineage>
        <taxon>Bacteria</taxon>
        <taxon>Bacillati</taxon>
        <taxon>Actinomycetota</taxon>
        <taxon>Actinomycetes</taxon>
        <taxon>Micrococcales</taxon>
        <taxon>Micrococcaceae</taxon>
        <taxon>Arthrobacter</taxon>
    </lineage>
</organism>
<dbReference type="EMBL" id="JADNYM010000028">
    <property type="protein sequence ID" value="MBG0741334.1"/>
    <property type="molecule type" value="Genomic_DNA"/>
</dbReference>
<gene>
    <name evidence="3" type="ORF">IV500_18370</name>
</gene>
<dbReference type="AlphaFoldDB" id="A0A931CTW5"/>
<sequence length="223" mass="22493">MRMVRRRRRFIAALLLCAATAVAVGQLTPAPEDTTVIVVAARDLASGTMLGATDVALQRLPQDAVPAAALRTQDSVAGRQLAGPLRQGQVLTDAALLGSGLLVGTPIGSQAVPIRLADAATVALIHPGQLVNVVLSTSTGLDDVADNQMLAEAVPVLWKPPDVGLSQDLLPGKEAGGLVVVAATGNQALKLAGASARGKVFLVLVTSAEQPSAATPSGEGAVP</sequence>
<keyword evidence="4" id="KW-1185">Reference proteome</keyword>
<comment type="caution">
    <text evidence="3">The sequence shown here is derived from an EMBL/GenBank/DDBJ whole genome shotgun (WGS) entry which is preliminary data.</text>
</comment>
<keyword evidence="1" id="KW-0732">Signal</keyword>
<protein>
    <submittedName>
        <fullName evidence="3">Flagella basal body P-ring formation protein FlgA</fullName>
    </submittedName>
</protein>
<proteinExistence type="predicted"/>
<evidence type="ECO:0000313" key="4">
    <source>
        <dbReference type="Proteomes" id="UP000655366"/>
    </source>
</evidence>
<feature type="domain" description="SAF" evidence="2">
    <location>
        <begin position="35"/>
        <end position="97"/>
    </location>
</feature>
<keyword evidence="3" id="KW-0969">Cilium</keyword>
<dbReference type="InterPro" id="IPR013974">
    <property type="entry name" value="SAF"/>
</dbReference>
<dbReference type="CDD" id="cd11614">
    <property type="entry name" value="SAF_CpaB_FlgA_like"/>
    <property type="match status" value="1"/>
</dbReference>
<dbReference type="Pfam" id="PF08666">
    <property type="entry name" value="SAF"/>
    <property type="match status" value="1"/>
</dbReference>
<evidence type="ECO:0000259" key="2">
    <source>
        <dbReference type="SMART" id="SM00858"/>
    </source>
</evidence>
<dbReference type="Proteomes" id="UP000655366">
    <property type="component" value="Unassembled WGS sequence"/>
</dbReference>
<dbReference type="SMART" id="SM00858">
    <property type="entry name" value="SAF"/>
    <property type="match status" value="1"/>
</dbReference>
<feature type="chain" id="PRO_5039237142" evidence="1">
    <location>
        <begin position="24"/>
        <end position="223"/>
    </location>
</feature>